<evidence type="ECO:0000313" key="3">
    <source>
        <dbReference type="Proteomes" id="UP001597283"/>
    </source>
</evidence>
<name>A0ABW4NAL3_9SPHN</name>
<organism evidence="2 3">
    <name type="scientific">Sphingomonas floccifaciens</name>
    <dbReference type="NCBI Taxonomy" id="1844115"/>
    <lineage>
        <taxon>Bacteria</taxon>
        <taxon>Pseudomonadati</taxon>
        <taxon>Pseudomonadota</taxon>
        <taxon>Alphaproteobacteria</taxon>
        <taxon>Sphingomonadales</taxon>
        <taxon>Sphingomonadaceae</taxon>
        <taxon>Sphingomonas</taxon>
    </lineage>
</organism>
<accession>A0ABW4NAL3</accession>
<comment type="caution">
    <text evidence="2">The sequence shown here is derived from an EMBL/GenBank/DDBJ whole genome shotgun (WGS) entry which is preliminary data.</text>
</comment>
<protein>
    <recommendedName>
        <fullName evidence="4">YtxH domain-containing protein</fullName>
    </recommendedName>
</protein>
<evidence type="ECO:0008006" key="4">
    <source>
        <dbReference type="Google" id="ProtNLM"/>
    </source>
</evidence>
<dbReference type="RefSeq" id="WP_380939561.1">
    <property type="nucleotide sequence ID" value="NZ_JBHUFC010000002.1"/>
</dbReference>
<keyword evidence="3" id="KW-1185">Reference proteome</keyword>
<evidence type="ECO:0000313" key="2">
    <source>
        <dbReference type="EMBL" id="MFD1787200.1"/>
    </source>
</evidence>
<dbReference type="EMBL" id="JBHUFC010000002">
    <property type="protein sequence ID" value="MFD1787200.1"/>
    <property type="molecule type" value="Genomic_DNA"/>
</dbReference>
<evidence type="ECO:0000256" key="1">
    <source>
        <dbReference type="SAM" id="Phobius"/>
    </source>
</evidence>
<keyword evidence="1" id="KW-1133">Transmembrane helix</keyword>
<proteinExistence type="predicted"/>
<gene>
    <name evidence="2" type="ORF">ACFSC3_06425</name>
</gene>
<sequence length="137" mass="14027">MAESNKSEKTKPAKRAKLADAREAAFDRAKSAVKGLESNPVGVLVGGLTVGLIAGALVPRSNKEKQLLGTVGKRLAEGATAALIAARETGKEQLSGAVLGRDAAKESARKVFDSALSAARTGKSKAEDTVERAADAV</sequence>
<feature type="transmembrane region" description="Helical" evidence="1">
    <location>
        <begin position="41"/>
        <end position="58"/>
    </location>
</feature>
<reference evidence="3" key="1">
    <citation type="journal article" date="2019" name="Int. J. Syst. Evol. Microbiol.">
        <title>The Global Catalogue of Microorganisms (GCM) 10K type strain sequencing project: providing services to taxonomists for standard genome sequencing and annotation.</title>
        <authorList>
            <consortium name="The Broad Institute Genomics Platform"/>
            <consortium name="The Broad Institute Genome Sequencing Center for Infectious Disease"/>
            <person name="Wu L."/>
            <person name="Ma J."/>
        </authorList>
    </citation>
    <scope>NUCLEOTIDE SEQUENCE [LARGE SCALE GENOMIC DNA]</scope>
    <source>
        <strain evidence="3">Q85</strain>
    </source>
</reference>
<keyword evidence="1" id="KW-0812">Transmembrane</keyword>
<keyword evidence="1" id="KW-0472">Membrane</keyword>
<dbReference type="Proteomes" id="UP001597283">
    <property type="component" value="Unassembled WGS sequence"/>
</dbReference>